<dbReference type="InterPro" id="IPR004443">
    <property type="entry name" value="YjeF_N_dom"/>
</dbReference>
<dbReference type="EMBL" id="QJNU01000775">
    <property type="protein sequence ID" value="RYO86602.1"/>
    <property type="molecule type" value="Genomic_DNA"/>
</dbReference>
<feature type="compositionally biased region" description="Low complexity" evidence="5">
    <location>
        <begin position="212"/>
        <end position="224"/>
    </location>
</feature>
<organism evidence="8 9">
    <name type="scientific">Monosporascus ibericus</name>
    <dbReference type="NCBI Taxonomy" id="155417"/>
    <lineage>
        <taxon>Eukaryota</taxon>
        <taxon>Fungi</taxon>
        <taxon>Dikarya</taxon>
        <taxon>Ascomycota</taxon>
        <taxon>Pezizomycotina</taxon>
        <taxon>Sordariomycetes</taxon>
        <taxon>Xylariomycetidae</taxon>
        <taxon>Xylariales</taxon>
        <taxon>Xylariales incertae sedis</taxon>
        <taxon>Monosporascus</taxon>
    </lineage>
</organism>
<sequence length="711" mass="77451">MADVTQWLHKSVLVTLTQPPDEQVQGTIFNLVPRGYLTLNNAIILSTNRLIQRFDIPSSHIKDLQLLQDEFATAVFNAPTAAPVLAPTVPAVTKTTFQDPAIISMGRRPDSSQPEHAADYVVHHQPNSAEKRDPVFVTNPADRLTYSSPDESDTTTVPALNAPMAQLALDPTDPTRLDTTEDEVQGEPSAAASARSAAKGKRNRNRPRRNNRNGNDDANGTAGPSATRPPQGKGWRQTPILQSTKSFQPFASLKKAQKGRADPNAANGWASEDVTDVQEAGDFDFEGGLAKFDKRTIFNEMKAQDEVDEADRLVSHNRRPRPKPGTAGGKNLHYTENVLDLPSPASAKLKDTPDDFWKSEADEGGVRNGDRQSGQDGSGRSSRLRGESRVSASRRSQSRKVSTAAGVGAPSRVNSGFGSSTSMPGLYILPVNRRVETVTHLQMLVAENVAQNDFGFTEDLMAENAGRGISLMATKTLEDPAIKLYTASSSSPPTIVILAGNNKSGSRAIAAGRHLRNHGITVLVCVVGLEREEELLEDLRKQIRLYRNFGGIVCSKSELFEQLSKNATSLKSSSHLSVTLVIDALLGLTLSFEELRMSDQAATYELMEWANRIEAFVLAIDIPSGIEPSTGKVSIIDGAKLYIRPRYIVALGAPKSGLLKALEMGVGETEWSLYLADIGLGSIWRKTSTKIRRGIDFDGNWLLEMRYQSQE</sequence>
<evidence type="ECO:0000256" key="5">
    <source>
        <dbReference type="SAM" id="MobiDB-lite"/>
    </source>
</evidence>
<dbReference type="GO" id="GO:0031087">
    <property type="term" value="P:deadenylation-independent decapping of nuclear-transcribed mRNA"/>
    <property type="evidence" value="ECO:0007669"/>
    <property type="project" value="TreeGrafter"/>
</dbReference>
<comment type="subcellular location">
    <subcellularLocation>
        <location evidence="1">Cytoplasm</location>
        <location evidence="1">P-body</location>
    </subcellularLocation>
</comment>
<feature type="domain" description="YjeF N-terminal" evidence="6">
    <location>
        <begin position="443"/>
        <end position="686"/>
    </location>
</feature>
<feature type="compositionally biased region" description="Basic and acidic residues" evidence="5">
    <location>
        <begin position="348"/>
        <end position="370"/>
    </location>
</feature>
<feature type="region of interest" description="Disordered" evidence="5">
    <location>
        <begin position="254"/>
        <end position="273"/>
    </location>
</feature>
<feature type="compositionally biased region" description="Basic residues" evidence="5">
    <location>
        <begin position="198"/>
        <end position="211"/>
    </location>
</feature>
<evidence type="ECO:0000256" key="1">
    <source>
        <dbReference type="ARBA" id="ARBA00004201"/>
    </source>
</evidence>
<dbReference type="PROSITE" id="PS51385">
    <property type="entry name" value="YJEF_N"/>
    <property type="match status" value="1"/>
</dbReference>
<protein>
    <recommendedName>
        <fullName evidence="3">Enhancer of mRNA-decapping protein 3</fullName>
    </recommendedName>
</protein>
<name>A0A4Q4SZ30_9PEZI</name>
<evidence type="ECO:0000256" key="2">
    <source>
        <dbReference type="ARBA" id="ARBA00006610"/>
    </source>
</evidence>
<comment type="similarity">
    <text evidence="2">Belongs to the EDC3 family.</text>
</comment>
<keyword evidence="9" id="KW-1185">Reference proteome</keyword>
<evidence type="ECO:0000259" key="6">
    <source>
        <dbReference type="PROSITE" id="PS51385"/>
    </source>
</evidence>
<dbReference type="GO" id="GO:0000932">
    <property type="term" value="C:P-body"/>
    <property type="evidence" value="ECO:0007669"/>
    <property type="project" value="UniProtKB-SubCell"/>
</dbReference>
<dbReference type="SMART" id="SM01199">
    <property type="entry name" value="FDF"/>
    <property type="match status" value="1"/>
</dbReference>
<dbReference type="PANTHER" id="PTHR13612">
    <property type="entry name" value="ENHANCER OF MRNA-DECAPPING PROTEIN 3"/>
    <property type="match status" value="1"/>
</dbReference>
<evidence type="ECO:0000256" key="3">
    <source>
        <dbReference type="ARBA" id="ARBA00015797"/>
    </source>
</evidence>
<dbReference type="SUPFAM" id="SSF64153">
    <property type="entry name" value="YjeF N-terminal domain-like"/>
    <property type="match status" value="1"/>
</dbReference>
<evidence type="ECO:0000313" key="9">
    <source>
        <dbReference type="Proteomes" id="UP000293360"/>
    </source>
</evidence>
<feature type="region of interest" description="Disordered" evidence="5">
    <location>
        <begin position="307"/>
        <end position="416"/>
    </location>
</feature>
<feature type="compositionally biased region" description="Low complexity" evidence="5">
    <location>
        <begin position="389"/>
        <end position="402"/>
    </location>
</feature>
<dbReference type="PROSITE" id="PS51512">
    <property type="entry name" value="DFDF"/>
    <property type="match status" value="1"/>
</dbReference>
<proteinExistence type="inferred from homology"/>
<evidence type="ECO:0000313" key="8">
    <source>
        <dbReference type="EMBL" id="RYO86602.1"/>
    </source>
</evidence>
<dbReference type="Pfam" id="PF09532">
    <property type="entry name" value="FDF"/>
    <property type="match status" value="1"/>
</dbReference>
<dbReference type="AlphaFoldDB" id="A0A4Q4SZ30"/>
<dbReference type="InterPro" id="IPR036652">
    <property type="entry name" value="YjeF_N_dom_sf"/>
</dbReference>
<dbReference type="Pfam" id="PF03853">
    <property type="entry name" value="YjeF_N"/>
    <property type="match status" value="1"/>
</dbReference>
<gene>
    <name evidence="8" type="ORF">DL764_008992</name>
</gene>
<accession>A0A4Q4SZ30</accession>
<feature type="compositionally biased region" description="Low complexity" evidence="5">
    <location>
        <begin position="371"/>
        <end position="381"/>
    </location>
</feature>
<dbReference type="GO" id="GO:0033962">
    <property type="term" value="P:P-body assembly"/>
    <property type="evidence" value="ECO:0007669"/>
    <property type="project" value="TreeGrafter"/>
</dbReference>
<dbReference type="InterPro" id="IPR019050">
    <property type="entry name" value="FDF_dom"/>
</dbReference>
<feature type="region of interest" description="Disordered" evidence="5">
    <location>
        <begin position="124"/>
        <end position="237"/>
    </location>
</feature>
<evidence type="ECO:0000256" key="4">
    <source>
        <dbReference type="ARBA" id="ARBA00022490"/>
    </source>
</evidence>
<dbReference type="Gene3D" id="3.40.50.10260">
    <property type="entry name" value="YjeF N-terminal domain"/>
    <property type="match status" value="1"/>
</dbReference>
<comment type="caution">
    <text evidence="8">The sequence shown here is derived from an EMBL/GenBank/DDBJ whole genome shotgun (WGS) entry which is preliminary data.</text>
</comment>
<dbReference type="GO" id="GO:0003729">
    <property type="term" value="F:mRNA binding"/>
    <property type="evidence" value="ECO:0007669"/>
    <property type="project" value="TreeGrafter"/>
</dbReference>
<feature type="domain" description="DFDF" evidence="7">
    <location>
        <begin position="271"/>
        <end position="307"/>
    </location>
</feature>
<keyword evidence="4" id="KW-0963">Cytoplasm</keyword>
<reference evidence="8 9" key="1">
    <citation type="submission" date="2018-06" db="EMBL/GenBank/DDBJ databases">
        <title>Complete Genomes of Monosporascus.</title>
        <authorList>
            <person name="Robinson A.J."/>
            <person name="Natvig D.O."/>
        </authorList>
    </citation>
    <scope>NUCLEOTIDE SEQUENCE [LARGE SCALE GENOMIC DNA]</scope>
    <source>
        <strain evidence="8 9">CBS 110550</strain>
    </source>
</reference>
<dbReference type="STRING" id="155417.A0A4Q4SZ30"/>
<dbReference type="PANTHER" id="PTHR13612:SF0">
    <property type="entry name" value="ENHANCER OF MRNA-DECAPPING PROTEIN 3"/>
    <property type="match status" value="1"/>
</dbReference>
<dbReference type="InterPro" id="IPR025762">
    <property type="entry name" value="DFDF"/>
</dbReference>
<feature type="compositionally biased region" description="Polar residues" evidence="5">
    <location>
        <begin position="145"/>
        <end position="158"/>
    </location>
</feature>
<dbReference type="OrthoDB" id="10030313at2759"/>
<evidence type="ECO:0000259" key="7">
    <source>
        <dbReference type="PROSITE" id="PS51512"/>
    </source>
</evidence>
<dbReference type="Proteomes" id="UP000293360">
    <property type="component" value="Unassembled WGS sequence"/>
</dbReference>